<dbReference type="RefSeq" id="WP_014426193.1">
    <property type="nucleotide sequence ID" value="NC_017074.1"/>
</dbReference>
<dbReference type="InterPro" id="IPR025669">
    <property type="entry name" value="AAA_dom"/>
</dbReference>
<dbReference type="InterPro" id="IPR027417">
    <property type="entry name" value="P-loop_NTPase"/>
</dbReference>
<evidence type="ECO:0000256" key="3">
    <source>
        <dbReference type="ARBA" id="ARBA00062323"/>
    </source>
</evidence>
<dbReference type="PANTHER" id="PTHR13696:SF52">
    <property type="entry name" value="PARA FAMILY PROTEIN CT_582"/>
    <property type="match status" value="1"/>
</dbReference>
<dbReference type="HOGENOM" id="CLU_037612_1_4_9"/>
<sequence length="260" mass="28738">MAIVIAVVNEKGGVAKTTTSYNLADALYRQGNKVLGVDMDAQGNFSETWGSDRAVMGIADVLNDNEPITDAIQEKEGHFDLCAGDQLLKNFERQNGFQFNFRLRKALEAVQDKYDYIIIDTAPAIALLTTNAMIAADYVIIAATPESYSLNGLVRLNESIQAVREFSAGERMVEILGILLTRYRKRTKLTETMSDVFAEVATRIGTTLFSAKIRESMSIKEAQANGQSCFEYDKNSAGAEDYAVLAQEVIERIKEARKHG</sequence>
<dbReference type="FunFam" id="3.40.50.300:FF:000285">
    <property type="entry name" value="Sporulation initiation inhibitor Soj"/>
    <property type="match status" value="1"/>
</dbReference>
<comment type="catalytic activity">
    <reaction evidence="2">
        <text>ATP + H2O = ADP + phosphate + H(+)</text>
        <dbReference type="Rhea" id="RHEA:13065"/>
        <dbReference type="ChEBI" id="CHEBI:15377"/>
        <dbReference type="ChEBI" id="CHEBI:15378"/>
        <dbReference type="ChEBI" id="CHEBI:30616"/>
        <dbReference type="ChEBI" id="CHEBI:43474"/>
        <dbReference type="ChEBI" id="CHEBI:456216"/>
    </reaction>
</comment>
<evidence type="ECO:0000313" key="7">
    <source>
        <dbReference type="Proteomes" id="UP000007887"/>
    </source>
</evidence>
<comment type="similarity">
    <text evidence="1">Belongs to the ParA family.</text>
</comment>
<dbReference type="AlphaFoldDB" id="I0GWN8"/>
<dbReference type="PANTHER" id="PTHR13696">
    <property type="entry name" value="P-LOOP CONTAINING NUCLEOSIDE TRIPHOSPHATE HYDROLASE"/>
    <property type="match status" value="1"/>
</dbReference>
<dbReference type="Pfam" id="PF13614">
    <property type="entry name" value="AAA_31"/>
    <property type="match status" value="1"/>
</dbReference>
<accession>I0GWN8</accession>
<dbReference type="CDD" id="cd02042">
    <property type="entry name" value="ParAB_family"/>
    <property type="match status" value="1"/>
</dbReference>
<feature type="domain" description="AAA" evidence="5">
    <location>
        <begin position="4"/>
        <end position="165"/>
    </location>
</feature>
<dbReference type="PATRIC" id="fig|927704.6.peg.3517"/>
<dbReference type="InterPro" id="IPR050678">
    <property type="entry name" value="DNA_Partitioning_ATPase"/>
</dbReference>
<evidence type="ECO:0000256" key="1">
    <source>
        <dbReference type="ARBA" id="ARBA00006976"/>
    </source>
</evidence>
<evidence type="ECO:0000256" key="4">
    <source>
        <dbReference type="ARBA" id="ARBA00071824"/>
    </source>
</evidence>
<name>I0GWN8_SELRL</name>
<evidence type="ECO:0000259" key="5">
    <source>
        <dbReference type="Pfam" id="PF13614"/>
    </source>
</evidence>
<proteinExistence type="inferred from homology"/>
<evidence type="ECO:0000313" key="6">
    <source>
        <dbReference type="EMBL" id="BAL85175.1"/>
    </source>
</evidence>
<protein>
    <recommendedName>
        <fullName evidence="4">Sporulation initiation inhibitor protein Soj</fullName>
    </recommendedName>
</protein>
<evidence type="ECO:0000256" key="2">
    <source>
        <dbReference type="ARBA" id="ARBA00049360"/>
    </source>
</evidence>
<organism evidence="6 7">
    <name type="scientific">Selenomonas ruminantium subsp. lactilytica (strain NBRC 103574 / TAM6421)</name>
    <dbReference type="NCBI Taxonomy" id="927704"/>
    <lineage>
        <taxon>Bacteria</taxon>
        <taxon>Bacillati</taxon>
        <taxon>Bacillota</taxon>
        <taxon>Negativicutes</taxon>
        <taxon>Selenomonadales</taxon>
        <taxon>Selenomonadaceae</taxon>
        <taxon>Selenomonas</taxon>
    </lineage>
</organism>
<keyword evidence="6" id="KW-0614">Plasmid</keyword>
<dbReference type="Gene3D" id="3.40.50.300">
    <property type="entry name" value="P-loop containing nucleotide triphosphate hydrolases"/>
    <property type="match status" value="1"/>
</dbReference>
<dbReference type="Proteomes" id="UP000007887">
    <property type="component" value="Plasmid pSRC5"/>
</dbReference>
<geneLocation type="plasmid" evidence="6 7">
    <name>pSRC5</name>
</geneLocation>
<comment type="subunit">
    <text evidence="3">Dimerizes in the presence of ATP but not ADP; ATP-binding is required for double-stranded (ds)DNA-binding. Interacts with DnaA.</text>
</comment>
<dbReference type="SUPFAM" id="SSF52540">
    <property type="entry name" value="P-loop containing nucleoside triphosphate hydrolases"/>
    <property type="match status" value="1"/>
</dbReference>
<dbReference type="EMBL" id="AP012301">
    <property type="protein sequence ID" value="BAL85175.1"/>
    <property type="molecule type" value="Genomic_DNA"/>
</dbReference>
<dbReference type="KEGG" id="sri:SELR_pSRC500010"/>
<dbReference type="PIRSF" id="PIRSF009320">
    <property type="entry name" value="Nuc_binding_HP_1000"/>
    <property type="match status" value="1"/>
</dbReference>
<gene>
    <name evidence="6" type="ordered locus">SELR_pSRC500010</name>
</gene>
<reference evidence="6 7" key="1">
    <citation type="submission" date="2011-10" db="EMBL/GenBank/DDBJ databases">
        <title>Whole genome sequence of Selenomonas ruminantium subsp. lactilytica TAM6421.</title>
        <authorList>
            <person name="Oguchi A."/>
            <person name="Ankai A."/>
            <person name="Kaneko J."/>
            <person name="Yamada-Narita S."/>
            <person name="Fukui S."/>
            <person name="Takahashi M."/>
            <person name="Onodera T."/>
            <person name="Kojima S."/>
            <person name="Fushimi T."/>
            <person name="Abe N."/>
            <person name="Kamio Y."/>
            <person name="Yamazaki S."/>
            <person name="Fujita N."/>
        </authorList>
    </citation>
    <scope>NUCLEOTIDE SEQUENCE [LARGE SCALE GENOMIC DNA]</scope>
    <source>
        <strain evidence="7">NBRC 103574 / TAM6421</strain>
        <plasmid evidence="6 7">pSRC5</plasmid>
    </source>
</reference>